<dbReference type="SUPFAM" id="SSF54427">
    <property type="entry name" value="NTF2-like"/>
    <property type="match status" value="1"/>
</dbReference>
<dbReference type="EMBL" id="PVYX01000001">
    <property type="protein sequence ID" value="PRX57357.1"/>
    <property type="molecule type" value="Genomic_DNA"/>
</dbReference>
<organism evidence="1 2">
    <name type="scientific">Flagellimonas meridianipacifica</name>
    <dbReference type="NCBI Taxonomy" id="1080225"/>
    <lineage>
        <taxon>Bacteria</taxon>
        <taxon>Pseudomonadati</taxon>
        <taxon>Bacteroidota</taxon>
        <taxon>Flavobacteriia</taxon>
        <taxon>Flavobacteriales</taxon>
        <taxon>Flavobacteriaceae</taxon>
        <taxon>Flagellimonas</taxon>
    </lineage>
</organism>
<dbReference type="Gene3D" id="3.10.450.50">
    <property type="match status" value="1"/>
</dbReference>
<sequence>MKQIMIYVMVILFVSCGEQESLTPSETGKKVAQSFFNKDESALKKHTTEEGYASLVTVQSMMQTSDKDITVEILDEAIEGETAWVKYTTSFDNRPGIFKLVRVDGQWKVTSKGPKERGPF</sequence>
<dbReference type="Proteomes" id="UP000237640">
    <property type="component" value="Unassembled WGS sequence"/>
</dbReference>
<protein>
    <recommendedName>
        <fullName evidence="3">Lumazine-binding protein</fullName>
    </recommendedName>
</protein>
<comment type="caution">
    <text evidence="1">The sequence shown here is derived from an EMBL/GenBank/DDBJ whole genome shotgun (WGS) entry which is preliminary data.</text>
</comment>
<keyword evidence="2" id="KW-1185">Reference proteome</keyword>
<reference evidence="1 2" key="1">
    <citation type="submission" date="2018-03" db="EMBL/GenBank/DDBJ databases">
        <title>Genomic Encyclopedia of Archaeal and Bacterial Type Strains, Phase II (KMG-II): from individual species to whole genera.</title>
        <authorList>
            <person name="Goeker M."/>
        </authorList>
    </citation>
    <scope>NUCLEOTIDE SEQUENCE [LARGE SCALE GENOMIC DNA]</scope>
    <source>
        <strain evidence="1 2">DSM 25027</strain>
    </source>
</reference>
<dbReference type="InterPro" id="IPR032710">
    <property type="entry name" value="NTF2-like_dom_sf"/>
</dbReference>
<name>A0A2T0MIE2_9FLAO</name>
<evidence type="ECO:0000313" key="2">
    <source>
        <dbReference type="Proteomes" id="UP000237640"/>
    </source>
</evidence>
<gene>
    <name evidence="1" type="ORF">CLV81_1361</name>
</gene>
<dbReference type="PROSITE" id="PS51257">
    <property type="entry name" value="PROKAR_LIPOPROTEIN"/>
    <property type="match status" value="1"/>
</dbReference>
<evidence type="ECO:0008006" key="3">
    <source>
        <dbReference type="Google" id="ProtNLM"/>
    </source>
</evidence>
<evidence type="ECO:0000313" key="1">
    <source>
        <dbReference type="EMBL" id="PRX57357.1"/>
    </source>
</evidence>
<dbReference type="RefSeq" id="WP_106144256.1">
    <property type="nucleotide sequence ID" value="NZ_PVYX01000001.1"/>
</dbReference>
<proteinExistence type="predicted"/>
<dbReference type="AlphaFoldDB" id="A0A2T0MIE2"/>
<accession>A0A2T0MIE2</accession>
<dbReference type="OrthoDB" id="1449606at2"/>